<gene>
    <name evidence="2" type="ORF">BDV23DRAFT_189354</name>
</gene>
<feature type="compositionally biased region" description="Basic and acidic residues" evidence="1">
    <location>
        <begin position="185"/>
        <end position="201"/>
    </location>
</feature>
<protein>
    <submittedName>
        <fullName evidence="2">Uncharacterized protein</fullName>
    </submittedName>
</protein>
<feature type="region of interest" description="Disordered" evidence="1">
    <location>
        <begin position="172"/>
        <end position="201"/>
    </location>
</feature>
<proteinExistence type="predicted"/>
<dbReference type="EMBL" id="ML735383">
    <property type="protein sequence ID" value="KAE8384292.1"/>
    <property type="molecule type" value="Genomic_DNA"/>
</dbReference>
<accession>A0A5N7BR50</accession>
<dbReference type="AlphaFoldDB" id="A0A5N7BR50"/>
<name>A0A5N7BR50_PETAA</name>
<dbReference type="Proteomes" id="UP000326877">
    <property type="component" value="Unassembled WGS sequence"/>
</dbReference>
<sequence>MEHTQSNEHETSTEYMVRMNTGYPPALICSNPNRGLRVPVQYYELFQNPLGNPAESDNTNTPGPPKNPVVPEVFTRKRAEEILSDAPYPNRNNKKGRRPHAHYDIEKLFTKERTKLRPLETVDKSPSKDPPVLWSYPAERFDYSLQNRLGEVKNKLLTRHRIITDREKNIKGMVSHPPNSGKFFRATERVKGQGKREDAEQ</sequence>
<feature type="region of interest" description="Disordered" evidence="1">
    <location>
        <begin position="49"/>
        <end position="69"/>
    </location>
</feature>
<reference evidence="2" key="1">
    <citation type="submission" date="2019-04" db="EMBL/GenBank/DDBJ databases">
        <title>Friends and foes A comparative genomics studyof 23 Aspergillus species from section Flavi.</title>
        <authorList>
            <consortium name="DOE Joint Genome Institute"/>
            <person name="Kjaerbolling I."/>
            <person name="Vesth T."/>
            <person name="Frisvad J.C."/>
            <person name="Nybo J.L."/>
            <person name="Theobald S."/>
            <person name="Kildgaard S."/>
            <person name="Isbrandt T."/>
            <person name="Kuo A."/>
            <person name="Sato A."/>
            <person name="Lyhne E.K."/>
            <person name="Kogle M.E."/>
            <person name="Wiebenga A."/>
            <person name="Kun R.S."/>
            <person name="Lubbers R.J."/>
            <person name="Makela M.R."/>
            <person name="Barry K."/>
            <person name="Chovatia M."/>
            <person name="Clum A."/>
            <person name="Daum C."/>
            <person name="Haridas S."/>
            <person name="He G."/>
            <person name="LaButti K."/>
            <person name="Lipzen A."/>
            <person name="Mondo S."/>
            <person name="Riley R."/>
            <person name="Salamov A."/>
            <person name="Simmons B.A."/>
            <person name="Magnuson J.K."/>
            <person name="Henrissat B."/>
            <person name="Mortensen U.H."/>
            <person name="Larsen T.O."/>
            <person name="Devries R.P."/>
            <person name="Grigoriev I.V."/>
            <person name="Machida M."/>
            <person name="Baker S.E."/>
            <person name="Andersen M.R."/>
        </authorList>
    </citation>
    <scope>NUCLEOTIDE SEQUENCE [LARGE SCALE GENOMIC DNA]</scope>
    <source>
        <strain evidence="2">IBT 14317</strain>
    </source>
</reference>
<evidence type="ECO:0000256" key="1">
    <source>
        <dbReference type="SAM" id="MobiDB-lite"/>
    </source>
</evidence>
<organism evidence="2">
    <name type="scientific">Petromyces alliaceus</name>
    <name type="common">Aspergillus alliaceus</name>
    <dbReference type="NCBI Taxonomy" id="209559"/>
    <lineage>
        <taxon>Eukaryota</taxon>
        <taxon>Fungi</taxon>
        <taxon>Dikarya</taxon>
        <taxon>Ascomycota</taxon>
        <taxon>Pezizomycotina</taxon>
        <taxon>Eurotiomycetes</taxon>
        <taxon>Eurotiomycetidae</taxon>
        <taxon>Eurotiales</taxon>
        <taxon>Aspergillaceae</taxon>
        <taxon>Aspergillus</taxon>
        <taxon>Aspergillus subgen. Circumdati</taxon>
    </lineage>
</organism>
<evidence type="ECO:0000313" key="2">
    <source>
        <dbReference type="EMBL" id="KAE8384292.1"/>
    </source>
</evidence>
<dbReference type="OrthoDB" id="4508815at2759"/>